<protein>
    <submittedName>
        <fullName evidence="7">MFS transporter, AAHS family, 4-hydroxybenzoate transporter</fullName>
    </submittedName>
</protein>
<keyword evidence="2 5" id="KW-0812">Transmembrane</keyword>
<dbReference type="Proteomes" id="UP000199647">
    <property type="component" value="Unassembled WGS sequence"/>
</dbReference>
<proteinExistence type="predicted"/>
<evidence type="ECO:0000256" key="2">
    <source>
        <dbReference type="ARBA" id="ARBA00022692"/>
    </source>
</evidence>
<dbReference type="Pfam" id="PF00083">
    <property type="entry name" value="Sugar_tr"/>
    <property type="match status" value="1"/>
</dbReference>
<dbReference type="EMBL" id="FOFG01000009">
    <property type="protein sequence ID" value="SEQ95161.1"/>
    <property type="molecule type" value="Genomic_DNA"/>
</dbReference>
<keyword evidence="3 5" id="KW-1133">Transmembrane helix</keyword>
<dbReference type="PANTHER" id="PTHR23508:SF10">
    <property type="entry name" value="CARBOXYLIC ACID TRANSPORTER PROTEIN HOMOLOG"/>
    <property type="match status" value="1"/>
</dbReference>
<feature type="transmembrane region" description="Helical" evidence="5">
    <location>
        <begin position="55"/>
        <end position="73"/>
    </location>
</feature>
<dbReference type="PROSITE" id="PS50850">
    <property type="entry name" value="MFS"/>
    <property type="match status" value="1"/>
</dbReference>
<dbReference type="GO" id="GO:0005886">
    <property type="term" value="C:plasma membrane"/>
    <property type="evidence" value="ECO:0007669"/>
    <property type="project" value="TreeGrafter"/>
</dbReference>
<dbReference type="GO" id="GO:0046943">
    <property type="term" value="F:carboxylic acid transmembrane transporter activity"/>
    <property type="evidence" value="ECO:0007669"/>
    <property type="project" value="TreeGrafter"/>
</dbReference>
<dbReference type="SUPFAM" id="SSF103473">
    <property type="entry name" value="MFS general substrate transporter"/>
    <property type="match status" value="1"/>
</dbReference>
<dbReference type="PANTHER" id="PTHR23508">
    <property type="entry name" value="CARBOXYLIC ACID TRANSPORTER PROTEIN HOMOLOG"/>
    <property type="match status" value="1"/>
</dbReference>
<feature type="transmembrane region" description="Helical" evidence="5">
    <location>
        <begin position="169"/>
        <end position="193"/>
    </location>
</feature>
<dbReference type="InterPro" id="IPR036259">
    <property type="entry name" value="MFS_trans_sf"/>
</dbReference>
<evidence type="ECO:0000256" key="4">
    <source>
        <dbReference type="ARBA" id="ARBA00023136"/>
    </source>
</evidence>
<dbReference type="InterPro" id="IPR005828">
    <property type="entry name" value="MFS_sugar_transport-like"/>
</dbReference>
<feature type="transmembrane region" description="Helical" evidence="5">
    <location>
        <begin position="380"/>
        <end position="403"/>
    </location>
</feature>
<feature type="transmembrane region" description="Helical" evidence="5">
    <location>
        <begin position="253"/>
        <end position="273"/>
    </location>
</feature>
<feature type="transmembrane region" description="Helical" evidence="5">
    <location>
        <begin position="318"/>
        <end position="337"/>
    </location>
</feature>
<feature type="transmembrane region" description="Helical" evidence="5">
    <location>
        <begin position="409"/>
        <end position="429"/>
    </location>
</feature>
<gene>
    <name evidence="7" type="ORF">SAMN05216548_109109</name>
</gene>
<feature type="transmembrane region" description="Helical" evidence="5">
    <location>
        <begin position="111"/>
        <end position="130"/>
    </location>
</feature>
<evidence type="ECO:0000256" key="5">
    <source>
        <dbReference type="SAM" id="Phobius"/>
    </source>
</evidence>
<dbReference type="STRING" id="1855383.SAMN05216548_109109"/>
<evidence type="ECO:0000313" key="7">
    <source>
        <dbReference type="EMBL" id="SEQ95161.1"/>
    </source>
</evidence>
<dbReference type="AlphaFoldDB" id="A0A1H9K7Q1"/>
<dbReference type="Gene3D" id="1.20.1250.20">
    <property type="entry name" value="MFS general substrate transporter like domains"/>
    <property type="match status" value="1"/>
</dbReference>
<evidence type="ECO:0000313" key="8">
    <source>
        <dbReference type="Proteomes" id="UP000199647"/>
    </source>
</evidence>
<evidence type="ECO:0000259" key="6">
    <source>
        <dbReference type="PROSITE" id="PS50850"/>
    </source>
</evidence>
<dbReference type="InterPro" id="IPR020846">
    <property type="entry name" value="MFS_dom"/>
</dbReference>
<feature type="transmembrane region" description="Helical" evidence="5">
    <location>
        <begin position="343"/>
        <end position="368"/>
    </location>
</feature>
<reference evidence="7 8" key="1">
    <citation type="submission" date="2016-10" db="EMBL/GenBank/DDBJ databases">
        <authorList>
            <person name="de Groot N.N."/>
        </authorList>
    </citation>
    <scope>NUCLEOTIDE SEQUENCE [LARGE SCALE GENOMIC DNA]</scope>
    <source>
        <strain evidence="7 8">A52C2</strain>
    </source>
</reference>
<name>A0A1H9K7Q1_9HYPH</name>
<feature type="transmembrane region" description="Helical" evidence="5">
    <location>
        <begin position="142"/>
        <end position="163"/>
    </location>
</feature>
<sequence length="451" mass="47326">MDVGHVLDTGSWSGFQKTVLLFSALTVVFDGFDNQVLGFALPAIIKEWGVARSDFAPILAIGLVGMTIGTAVAGMLGDRIGRRNALIASVFLFGVMTAAISTVHGLTGLGILRFFAAMGLGGAIPNATTLAAEYTPLRRRPWAVTLTMVCVPLGGMVGGMVASRILPGIGWRALFAVGGLVPVILGVVLIFALPESPRYLARHPRRYPELARILSRFGKSYSADSDFVDRTEQHMARTPISALFGAGHLRDTVGLWGAFFSCLISVYMVFSWLPTMLSSEGLDLATAGSGLTAYNFGGVLGALGGAWLISYMGSRPAMLIMAAGGAVSALVLRYIPIVPEGSHFVLILMLGVHGAFVNAAQTTMYALVAHVYPTDVRATGAGAATAVGRAGSVLSSFVGAWVLNLGGGHAYFIFITVMMVLTFVALAIVHRHIPKLTGVGAVDPGQDMTAH</sequence>
<accession>A0A1H9K7Q1</accession>
<keyword evidence="8" id="KW-1185">Reference proteome</keyword>
<comment type="subcellular location">
    <subcellularLocation>
        <location evidence="1">Membrane</location>
        <topology evidence="1">Multi-pass membrane protein</topology>
    </subcellularLocation>
</comment>
<feature type="transmembrane region" description="Helical" evidence="5">
    <location>
        <begin position="85"/>
        <end position="105"/>
    </location>
</feature>
<evidence type="ECO:0000256" key="3">
    <source>
        <dbReference type="ARBA" id="ARBA00022989"/>
    </source>
</evidence>
<organism evidence="7 8">
    <name type="scientific">Faunimonas pinastri</name>
    <dbReference type="NCBI Taxonomy" id="1855383"/>
    <lineage>
        <taxon>Bacteria</taxon>
        <taxon>Pseudomonadati</taxon>
        <taxon>Pseudomonadota</taxon>
        <taxon>Alphaproteobacteria</taxon>
        <taxon>Hyphomicrobiales</taxon>
        <taxon>Afifellaceae</taxon>
        <taxon>Faunimonas</taxon>
    </lineage>
</organism>
<evidence type="ECO:0000256" key="1">
    <source>
        <dbReference type="ARBA" id="ARBA00004141"/>
    </source>
</evidence>
<feature type="domain" description="Major facilitator superfamily (MFS) profile" evidence="6">
    <location>
        <begin position="19"/>
        <end position="434"/>
    </location>
</feature>
<feature type="transmembrane region" description="Helical" evidence="5">
    <location>
        <begin position="293"/>
        <end position="311"/>
    </location>
</feature>
<keyword evidence="4 5" id="KW-0472">Membrane</keyword>